<keyword evidence="3" id="KW-0378">Hydrolase</keyword>
<dbReference type="Pfam" id="PF04794">
    <property type="entry name" value="YdjC"/>
    <property type="match status" value="1"/>
</dbReference>
<keyword evidence="7" id="KW-1185">Reference proteome</keyword>
<dbReference type="OrthoDB" id="9774177at2"/>
<evidence type="ECO:0000256" key="4">
    <source>
        <dbReference type="ARBA" id="ARBA00022842"/>
    </source>
</evidence>
<comment type="cofactor">
    <cofactor evidence="1">
        <name>Mg(2+)</name>
        <dbReference type="ChEBI" id="CHEBI:18420"/>
    </cofactor>
</comment>
<gene>
    <name evidence="6" type="ORF">E1286_44900</name>
</gene>
<accession>A0A4R4XK40</accession>
<dbReference type="EMBL" id="SMKQ01000316">
    <property type="protein sequence ID" value="TDD31478.1"/>
    <property type="molecule type" value="Genomic_DNA"/>
</dbReference>
<dbReference type="GO" id="GO:0019213">
    <property type="term" value="F:deacetylase activity"/>
    <property type="evidence" value="ECO:0007669"/>
    <property type="project" value="TreeGrafter"/>
</dbReference>
<dbReference type="Proteomes" id="UP000295302">
    <property type="component" value="Unassembled WGS sequence"/>
</dbReference>
<evidence type="ECO:0000256" key="3">
    <source>
        <dbReference type="ARBA" id="ARBA00022801"/>
    </source>
</evidence>
<dbReference type="GO" id="GO:0046872">
    <property type="term" value="F:metal ion binding"/>
    <property type="evidence" value="ECO:0007669"/>
    <property type="project" value="UniProtKB-KW"/>
</dbReference>
<dbReference type="SUPFAM" id="SSF88713">
    <property type="entry name" value="Glycoside hydrolase/deacetylase"/>
    <property type="match status" value="1"/>
</dbReference>
<dbReference type="PANTHER" id="PTHR31609">
    <property type="entry name" value="YDJC DEACETYLASE FAMILY MEMBER"/>
    <property type="match status" value="1"/>
</dbReference>
<dbReference type="InterPro" id="IPR006879">
    <property type="entry name" value="YdjC-like"/>
</dbReference>
<dbReference type="PANTHER" id="PTHR31609:SF1">
    <property type="entry name" value="CARBOHYDRATE DEACETYLASE"/>
    <property type="match status" value="1"/>
</dbReference>
<dbReference type="AlphaFoldDB" id="A0A4R4XK40"/>
<dbReference type="InterPro" id="IPR011330">
    <property type="entry name" value="Glyco_hydro/deAcase_b/a-brl"/>
</dbReference>
<evidence type="ECO:0000313" key="6">
    <source>
        <dbReference type="EMBL" id="TDD31478.1"/>
    </source>
</evidence>
<reference evidence="6 7" key="1">
    <citation type="submission" date="2019-03" db="EMBL/GenBank/DDBJ databases">
        <title>Draft genome sequences of novel Actinobacteria.</title>
        <authorList>
            <person name="Sahin N."/>
            <person name="Ay H."/>
            <person name="Saygin H."/>
        </authorList>
    </citation>
    <scope>NUCLEOTIDE SEQUENCE [LARGE SCALE GENOMIC DNA]</scope>
    <source>
        <strain evidence="6 7">CH32</strain>
    </source>
</reference>
<sequence length="213" mass="23255">MYQAVNEAVVRSIEDGIAASCSLMTPCPGAAHAAGLLRERPEVPFGVHLTLVCESPVLRWEPLTPREKVPSLLDENGRFHPPERIPDLLAAARVEEVELEYRAQIDAVATAGLTPTHLDWHCLADGGRDDVFDLTMALAGEYGLAVRAWLDPARRKLRARGLPVVRPGFLDSFALDLEGKAETYARLLRELPPGLSEWAVHPGLGGQEARALD</sequence>
<feature type="non-terminal residue" evidence="6">
    <location>
        <position position="213"/>
    </location>
</feature>
<dbReference type="GO" id="GO:0016787">
    <property type="term" value="F:hydrolase activity"/>
    <property type="evidence" value="ECO:0007669"/>
    <property type="project" value="UniProtKB-KW"/>
</dbReference>
<dbReference type="Gene3D" id="3.20.20.370">
    <property type="entry name" value="Glycoside hydrolase/deacetylase"/>
    <property type="match status" value="1"/>
</dbReference>
<organism evidence="6 7">
    <name type="scientific">Nonomuraea terrae</name>
    <dbReference type="NCBI Taxonomy" id="2530383"/>
    <lineage>
        <taxon>Bacteria</taxon>
        <taxon>Bacillati</taxon>
        <taxon>Actinomycetota</taxon>
        <taxon>Actinomycetes</taxon>
        <taxon>Streptosporangiales</taxon>
        <taxon>Streptosporangiaceae</taxon>
        <taxon>Nonomuraea</taxon>
    </lineage>
</organism>
<comment type="caution">
    <text evidence="6">The sequence shown here is derived from an EMBL/GenBank/DDBJ whole genome shotgun (WGS) entry which is preliminary data.</text>
</comment>
<protein>
    <submittedName>
        <fullName evidence="6">ChbG/HpnK family deacetylase</fullName>
    </submittedName>
</protein>
<evidence type="ECO:0000256" key="2">
    <source>
        <dbReference type="ARBA" id="ARBA00022723"/>
    </source>
</evidence>
<keyword evidence="5" id="KW-0119">Carbohydrate metabolism</keyword>
<proteinExistence type="predicted"/>
<evidence type="ECO:0000256" key="1">
    <source>
        <dbReference type="ARBA" id="ARBA00001946"/>
    </source>
</evidence>
<dbReference type="GO" id="GO:0005975">
    <property type="term" value="P:carbohydrate metabolic process"/>
    <property type="evidence" value="ECO:0007669"/>
    <property type="project" value="InterPro"/>
</dbReference>
<name>A0A4R4XK40_9ACTN</name>
<evidence type="ECO:0000313" key="7">
    <source>
        <dbReference type="Proteomes" id="UP000295302"/>
    </source>
</evidence>
<keyword evidence="4" id="KW-0460">Magnesium</keyword>
<keyword evidence="2" id="KW-0479">Metal-binding</keyword>
<evidence type="ECO:0000256" key="5">
    <source>
        <dbReference type="ARBA" id="ARBA00023277"/>
    </source>
</evidence>